<dbReference type="CDD" id="cd01347">
    <property type="entry name" value="ligand_gated_channel"/>
    <property type="match status" value="1"/>
</dbReference>
<dbReference type="SMART" id="SM00965">
    <property type="entry name" value="STN"/>
    <property type="match status" value="1"/>
</dbReference>
<evidence type="ECO:0000256" key="3">
    <source>
        <dbReference type="ARBA" id="ARBA00022448"/>
    </source>
</evidence>
<dbReference type="GO" id="GO:0015344">
    <property type="term" value="F:siderophore uptake transmembrane transporter activity"/>
    <property type="evidence" value="ECO:0007669"/>
    <property type="project" value="TreeGrafter"/>
</dbReference>
<evidence type="ECO:0000256" key="4">
    <source>
        <dbReference type="ARBA" id="ARBA00022452"/>
    </source>
</evidence>
<dbReference type="InterPro" id="IPR036942">
    <property type="entry name" value="Beta-barrel_TonB_sf"/>
</dbReference>
<evidence type="ECO:0000256" key="13">
    <source>
        <dbReference type="ARBA" id="ARBA00023237"/>
    </source>
</evidence>
<dbReference type="InterPro" id="IPR011662">
    <property type="entry name" value="Secretin/TonB_short_N"/>
</dbReference>
<evidence type="ECO:0000256" key="12">
    <source>
        <dbReference type="ARBA" id="ARBA00023170"/>
    </source>
</evidence>
<dbReference type="Pfam" id="PF07660">
    <property type="entry name" value="STN"/>
    <property type="match status" value="1"/>
</dbReference>
<keyword evidence="4 14" id="KW-1134">Transmembrane beta strand</keyword>
<dbReference type="AlphaFoldDB" id="A0AAJ4MN26"/>
<dbReference type="GO" id="GO:0038023">
    <property type="term" value="F:signaling receptor activity"/>
    <property type="evidence" value="ECO:0007669"/>
    <property type="project" value="InterPro"/>
</dbReference>
<gene>
    <name evidence="18" type="ORF">J3P46_14270</name>
</gene>
<name>A0AAJ4MN26_9BURK</name>
<dbReference type="PANTHER" id="PTHR32552:SF74">
    <property type="entry name" value="HYDROXAMATE SIDEROPHORE RECEPTOR FHUE"/>
    <property type="match status" value="1"/>
</dbReference>
<dbReference type="Gene3D" id="2.170.130.10">
    <property type="entry name" value="TonB-dependent receptor, plug domain"/>
    <property type="match status" value="1"/>
</dbReference>
<dbReference type="InterPro" id="IPR000531">
    <property type="entry name" value="Beta-barrel_TonB"/>
</dbReference>
<evidence type="ECO:0000259" key="17">
    <source>
        <dbReference type="SMART" id="SM00965"/>
    </source>
</evidence>
<dbReference type="Proteomes" id="UP000662821">
    <property type="component" value="Chromosome"/>
</dbReference>
<evidence type="ECO:0000256" key="8">
    <source>
        <dbReference type="ARBA" id="ARBA00023004"/>
    </source>
</evidence>
<keyword evidence="9" id="KW-0406">Ion transport</keyword>
<evidence type="ECO:0000256" key="7">
    <source>
        <dbReference type="ARBA" id="ARBA00022729"/>
    </source>
</evidence>
<keyword evidence="7" id="KW-0732">Signal</keyword>
<keyword evidence="5" id="KW-0410">Iron transport</keyword>
<evidence type="ECO:0000256" key="11">
    <source>
        <dbReference type="ARBA" id="ARBA00023136"/>
    </source>
</evidence>
<dbReference type="InterPro" id="IPR010917">
    <property type="entry name" value="TonB_rcpt_CS"/>
</dbReference>
<dbReference type="InterPro" id="IPR012910">
    <property type="entry name" value="Plug_dom"/>
</dbReference>
<keyword evidence="12 18" id="KW-0675">Receptor</keyword>
<dbReference type="GO" id="GO:0009279">
    <property type="term" value="C:cell outer membrane"/>
    <property type="evidence" value="ECO:0007669"/>
    <property type="project" value="UniProtKB-SubCell"/>
</dbReference>
<dbReference type="InterPro" id="IPR039426">
    <property type="entry name" value="TonB-dep_rcpt-like"/>
</dbReference>
<comment type="similarity">
    <text evidence="2 14 16">Belongs to the TonB-dependent receptor family.</text>
</comment>
<keyword evidence="6 14" id="KW-0812">Transmembrane</keyword>
<dbReference type="NCBIfam" id="TIGR01783">
    <property type="entry name" value="TonB-siderophor"/>
    <property type="match status" value="1"/>
</dbReference>
<dbReference type="InterPro" id="IPR037066">
    <property type="entry name" value="Plug_dom_sf"/>
</dbReference>
<evidence type="ECO:0000256" key="2">
    <source>
        <dbReference type="ARBA" id="ARBA00009810"/>
    </source>
</evidence>
<proteinExistence type="inferred from homology"/>
<dbReference type="Gene3D" id="2.40.170.20">
    <property type="entry name" value="TonB-dependent receptor, beta-barrel domain"/>
    <property type="match status" value="1"/>
</dbReference>
<reference evidence="18 19" key="1">
    <citation type="submission" date="2021-03" db="EMBL/GenBank/DDBJ databases">
        <title>Draft genome sequence of Janthinobacterium sp. strain PLB02 isolated from infected primmorphs (Lubomirskia baicalensis).</title>
        <authorList>
            <person name="Chernogor L.I."/>
            <person name="Belikov S.I."/>
            <person name="Petrushin I.S."/>
        </authorList>
    </citation>
    <scope>NUCLEOTIDE SEQUENCE [LARGE SCALE GENOMIC DNA]</scope>
    <source>
        <strain evidence="18 19">PLB02</strain>
    </source>
</reference>
<evidence type="ECO:0000256" key="1">
    <source>
        <dbReference type="ARBA" id="ARBA00004571"/>
    </source>
</evidence>
<keyword evidence="13 14" id="KW-0998">Cell outer membrane</keyword>
<keyword evidence="8" id="KW-0408">Iron</keyword>
<keyword evidence="11 14" id="KW-0472">Membrane</keyword>
<evidence type="ECO:0000256" key="10">
    <source>
        <dbReference type="ARBA" id="ARBA00023077"/>
    </source>
</evidence>
<dbReference type="PROSITE" id="PS01156">
    <property type="entry name" value="TONB_DEPENDENT_REC_2"/>
    <property type="match status" value="1"/>
</dbReference>
<protein>
    <submittedName>
        <fullName evidence="18">TonB-dependent siderophore receptor</fullName>
    </submittedName>
</protein>
<keyword evidence="10 16" id="KW-0798">TonB box</keyword>
<dbReference type="GO" id="GO:0015891">
    <property type="term" value="P:siderophore transport"/>
    <property type="evidence" value="ECO:0007669"/>
    <property type="project" value="InterPro"/>
</dbReference>
<dbReference type="Pfam" id="PF07715">
    <property type="entry name" value="Plug"/>
    <property type="match status" value="1"/>
</dbReference>
<feature type="short sequence motif" description="TonB C-terminal box" evidence="15">
    <location>
        <begin position="838"/>
        <end position="855"/>
    </location>
</feature>
<comment type="subcellular location">
    <subcellularLocation>
        <location evidence="1 14">Cell outer membrane</location>
        <topology evidence="1 14">Multi-pass membrane protein</topology>
    </subcellularLocation>
</comment>
<keyword evidence="3 14" id="KW-0813">Transport</keyword>
<evidence type="ECO:0000256" key="6">
    <source>
        <dbReference type="ARBA" id="ARBA00022692"/>
    </source>
</evidence>
<sequence>MQSHPTPAASRLRRSRISLAIGQLFLAGGFALLAGQPAAAWAADTATSVPAPGMHSIHDIPAGPLDTALTRFGRTAGILLSFPTALTDGLQTQGLRGSYTVQEALPLLLHGTGLEGVREGGVVTIRKPAIKAAEDTDYSMREIRVTGRRDGETEGSHSYATPVTTIGKTAQSLRELPQSVSVITRQRLDDQKLTDLGAAAEQAAGITVQDNGFRLTDIYSRGFAINSFQLDGGAPMDKGFVANVSFDMAQYDRVEILRGPAGLLNGTGNPGGAVNLVRKMPTATPQYSVSASAGSWDDYRAQIDASGPLAFDGKLRGRVVLAYENRKYFIDNRASERPLVYGVLEADIAPGAVLALGAREQRLNEHGNQTSVPRYSNGADLGLPRHTGLSAPWAYMDAASKEVFAKLTWRLAQRWTLRANAAQTRQSGTGELGPVGGGVDPLTLIGPLATAAYNIYSNEQKLLDVSLSGAFDLLGRTHEVLLGADMQNIQSRWRGAYPVSGNNVPVNVFKPADTVFPRPVFGDIQRDYQPWDQKQYGLYGTLRLDVAPATKLIVGARANKYRYDQVYWEKYDLDGNPTETLQLADATRYTEPTKVTPFAGVVYDIDAQWTAYASYAQIFNPQYGSKAGPAPGKGLPPVRGSNIEAGVKGELFDGKVNTAVALYRTVQDKLAISDPRYPFSSELYAGSCCYTASGKVISEGVDAELSGEVVPGLNLSGGYTYNHNRNETDGAAFSSITPRHLLKLWGTWRLPGAGDAWTVGGGTTIQSTQYVSGQAATFNPATQQFNGPSLPFRYTQAGYAVWNAMTSYRIDRHWSVALNVNNVFDKTYYRTVGSSYGGNYYGTPRNASVTLRGQF</sequence>
<dbReference type="EMBL" id="CP071520">
    <property type="protein sequence ID" value="QSX93944.1"/>
    <property type="molecule type" value="Genomic_DNA"/>
</dbReference>
<dbReference type="InterPro" id="IPR010105">
    <property type="entry name" value="TonB_sidphr_rcpt"/>
</dbReference>
<dbReference type="SUPFAM" id="SSF56935">
    <property type="entry name" value="Porins"/>
    <property type="match status" value="1"/>
</dbReference>
<dbReference type="PANTHER" id="PTHR32552">
    <property type="entry name" value="FERRICHROME IRON RECEPTOR-RELATED"/>
    <property type="match status" value="1"/>
</dbReference>
<dbReference type="Pfam" id="PF00593">
    <property type="entry name" value="TonB_dep_Rec_b-barrel"/>
    <property type="match status" value="1"/>
</dbReference>
<dbReference type="RefSeq" id="WP_151094894.1">
    <property type="nucleotide sequence ID" value="NZ_CP071520.1"/>
</dbReference>
<organism evidence="18 19">
    <name type="scientific">Janthinobacterium lividum</name>
    <dbReference type="NCBI Taxonomy" id="29581"/>
    <lineage>
        <taxon>Bacteria</taxon>
        <taxon>Pseudomonadati</taxon>
        <taxon>Pseudomonadota</taxon>
        <taxon>Betaproteobacteria</taxon>
        <taxon>Burkholderiales</taxon>
        <taxon>Oxalobacteraceae</taxon>
        <taxon>Janthinobacterium</taxon>
    </lineage>
</organism>
<evidence type="ECO:0000256" key="9">
    <source>
        <dbReference type="ARBA" id="ARBA00023065"/>
    </source>
</evidence>
<dbReference type="PROSITE" id="PS52016">
    <property type="entry name" value="TONB_DEPENDENT_REC_3"/>
    <property type="match status" value="1"/>
</dbReference>
<feature type="domain" description="Secretin/TonB short N-terminal" evidence="17">
    <location>
        <begin position="78"/>
        <end position="128"/>
    </location>
</feature>
<evidence type="ECO:0000313" key="18">
    <source>
        <dbReference type="EMBL" id="QSX93944.1"/>
    </source>
</evidence>
<dbReference type="Gene3D" id="3.55.50.30">
    <property type="match status" value="1"/>
</dbReference>
<evidence type="ECO:0000313" key="19">
    <source>
        <dbReference type="Proteomes" id="UP000662821"/>
    </source>
</evidence>
<evidence type="ECO:0000256" key="14">
    <source>
        <dbReference type="PROSITE-ProRule" id="PRU01360"/>
    </source>
</evidence>
<evidence type="ECO:0000256" key="16">
    <source>
        <dbReference type="RuleBase" id="RU003357"/>
    </source>
</evidence>
<evidence type="ECO:0000256" key="15">
    <source>
        <dbReference type="PROSITE-ProRule" id="PRU10144"/>
    </source>
</evidence>
<accession>A0AAJ4MN26</accession>
<evidence type="ECO:0000256" key="5">
    <source>
        <dbReference type="ARBA" id="ARBA00022496"/>
    </source>
</evidence>